<gene>
    <name evidence="10" type="ORF">PDUR_02420</name>
</gene>
<dbReference type="AlphaFoldDB" id="A0A089HIT2"/>
<reference evidence="10 11" key="1">
    <citation type="submission" date="2014-08" db="EMBL/GenBank/DDBJ databases">
        <title>Comparative genomics of the Paenibacillus odorifer group.</title>
        <authorList>
            <person name="den Bakker H.C."/>
            <person name="Tsai Y.-C."/>
            <person name="Martin N."/>
            <person name="Korlach J."/>
            <person name="Wiedmann M."/>
        </authorList>
    </citation>
    <scope>NUCLEOTIDE SEQUENCE [LARGE SCALE GENOMIC DNA]</scope>
    <source>
        <strain evidence="10 11">DSM 1735</strain>
    </source>
</reference>
<evidence type="ECO:0000256" key="7">
    <source>
        <dbReference type="SAM" id="Phobius"/>
    </source>
</evidence>
<dbReference type="STRING" id="44251.PDUR_02420"/>
<evidence type="ECO:0000259" key="9">
    <source>
        <dbReference type="PROSITE" id="PS50885"/>
    </source>
</evidence>
<dbReference type="SMART" id="SM00304">
    <property type="entry name" value="HAMP"/>
    <property type="match status" value="1"/>
</dbReference>
<dbReference type="KEGG" id="pdu:PDUR_02420"/>
<dbReference type="OrthoDB" id="107771at2"/>
<dbReference type="Proteomes" id="UP000029409">
    <property type="component" value="Chromosome"/>
</dbReference>
<dbReference type="SMART" id="SM00283">
    <property type="entry name" value="MA"/>
    <property type="match status" value="1"/>
</dbReference>
<evidence type="ECO:0000256" key="5">
    <source>
        <dbReference type="ARBA" id="ARBA00029447"/>
    </source>
</evidence>
<dbReference type="Pfam" id="PF00672">
    <property type="entry name" value="HAMP"/>
    <property type="match status" value="1"/>
</dbReference>
<evidence type="ECO:0000313" key="11">
    <source>
        <dbReference type="Proteomes" id="UP000029409"/>
    </source>
</evidence>
<comment type="subcellular location">
    <subcellularLocation>
        <location evidence="1">Cell membrane</location>
    </subcellularLocation>
</comment>
<dbReference type="Gene3D" id="6.10.340.10">
    <property type="match status" value="1"/>
</dbReference>
<evidence type="ECO:0000256" key="4">
    <source>
        <dbReference type="ARBA" id="ARBA00023224"/>
    </source>
</evidence>
<keyword evidence="11" id="KW-1185">Reference proteome</keyword>
<dbReference type="GO" id="GO:0007165">
    <property type="term" value="P:signal transduction"/>
    <property type="evidence" value="ECO:0007669"/>
    <property type="project" value="UniProtKB-KW"/>
</dbReference>
<evidence type="ECO:0000256" key="6">
    <source>
        <dbReference type="PROSITE-ProRule" id="PRU00284"/>
    </source>
</evidence>
<proteinExistence type="inferred from homology"/>
<accession>A0A089HIT2</accession>
<dbReference type="InterPro" id="IPR003660">
    <property type="entry name" value="HAMP_dom"/>
</dbReference>
<dbReference type="PANTHER" id="PTHR32089">
    <property type="entry name" value="METHYL-ACCEPTING CHEMOTAXIS PROTEIN MCPB"/>
    <property type="match status" value="1"/>
</dbReference>
<dbReference type="InterPro" id="IPR004089">
    <property type="entry name" value="MCPsignal_dom"/>
</dbReference>
<organism evidence="10 11">
    <name type="scientific">Paenibacillus durus</name>
    <name type="common">Paenibacillus azotofixans</name>
    <dbReference type="NCBI Taxonomy" id="44251"/>
    <lineage>
        <taxon>Bacteria</taxon>
        <taxon>Bacillati</taxon>
        <taxon>Bacillota</taxon>
        <taxon>Bacilli</taxon>
        <taxon>Bacillales</taxon>
        <taxon>Paenibacillaceae</taxon>
        <taxon>Paenibacillus</taxon>
    </lineage>
</organism>
<dbReference type="Gene3D" id="1.10.287.950">
    <property type="entry name" value="Methyl-accepting chemotaxis protein"/>
    <property type="match status" value="1"/>
</dbReference>
<keyword evidence="2" id="KW-1003">Cell membrane</keyword>
<dbReference type="PANTHER" id="PTHR32089:SF112">
    <property type="entry name" value="LYSOZYME-LIKE PROTEIN-RELATED"/>
    <property type="match status" value="1"/>
</dbReference>
<feature type="domain" description="HAMP" evidence="9">
    <location>
        <begin position="207"/>
        <end position="260"/>
    </location>
</feature>
<keyword evidence="7" id="KW-0812">Transmembrane</keyword>
<evidence type="ECO:0000313" key="10">
    <source>
        <dbReference type="EMBL" id="AIQ10992.1"/>
    </source>
</evidence>
<evidence type="ECO:0000256" key="3">
    <source>
        <dbReference type="ARBA" id="ARBA00023136"/>
    </source>
</evidence>
<evidence type="ECO:0000256" key="1">
    <source>
        <dbReference type="ARBA" id="ARBA00004236"/>
    </source>
</evidence>
<name>A0A089HIT2_PAEDU</name>
<evidence type="ECO:0000256" key="2">
    <source>
        <dbReference type="ARBA" id="ARBA00022475"/>
    </source>
</evidence>
<dbReference type="RefSeq" id="WP_042204919.1">
    <property type="nucleotide sequence ID" value="NZ_CP009288.1"/>
</dbReference>
<dbReference type="InterPro" id="IPR024478">
    <property type="entry name" value="HlyB_4HB_MCP"/>
</dbReference>
<dbReference type="CDD" id="cd06225">
    <property type="entry name" value="HAMP"/>
    <property type="match status" value="1"/>
</dbReference>
<dbReference type="PROSITE" id="PS50111">
    <property type="entry name" value="CHEMOTAXIS_TRANSDUC_2"/>
    <property type="match status" value="1"/>
</dbReference>
<evidence type="ECO:0008006" key="12">
    <source>
        <dbReference type="Google" id="ProtNLM"/>
    </source>
</evidence>
<feature type="transmembrane region" description="Helical" evidence="7">
    <location>
        <begin position="12"/>
        <end position="31"/>
    </location>
</feature>
<keyword evidence="4 6" id="KW-0807">Transducer</keyword>
<feature type="transmembrane region" description="Helical" evidence="7">
    <location>
        <begin position="186"/>
        <end position="205"/>
    </location>
</feature>
<dbReference type="Pfam" id="PF00015">
    <property type="entry name" value="MCPsignal"/>
    <property type="match status" value="1"/>
</dbReference>
<evidence type="ECO:0000259" key="8">
    <source>
        <dbReference type="PROSITE" id="PS50111"/>
    </source>
</evidence>
<sequence length="565" mass="60601">MTILHSIKSKLLGSFSLILIFLVVVGTINFFQMNSIESTYKQLIDGRSTAVSLIKDLSIAINDEKIATNSYLLYADEASLEQYTAAIARYKKLSHQLEAIINDPDEWLLLQGLNLLQIQYTNYAEQMLDLKAQNKTADYMAIGSTNIEPISKKFYEAAQKLTGIQESLLKEGIANAETQTAATQKLSLAISVLAIIIGLTVALWISRSISRPVLLLSNAAKVISGGDLTMQQFKISRKDEIGTLAASFNIMVDHLRRLIQEVGINAEQVAAASQELTAGAEQTTKATEQVVEITGDVTTGAERQLSTVRDGLKAIHYMSEEAEMLSTEAKAVSKEADSSSHLAQEGSLSIRTAIETMRNIEETVSDISREVTVLGERSQDINQLVNVISEIAGKTNLLALNAAIEAARAGDAGRGFAVVAAEVRKLAEQSAASAQNIAGLVENIQEHTMTTVQKVAVGTHVVSSGMDAVLAAGNSFDTIYSSIQGVAVQMAKVTDTSQDISKSTQQLVSTFEHISAVADNTAAGTESVSAASQEQLATMEEITSSASALAKMSEELIGMVNKFKV</sequence>
<dbReference type="EMBL" id="CP009288">
    <property type="protein sequence ID" value="AIQ10992.1"/>
    <property type="molecule type" value="Genomic_DNA"/>
</dbReference>
<dbReference type="Pfam" id="PF12729">
    <property type="entry name" value="4HB_MCP_1"/>
    <property type="match status" value="1"/>
</dbReference>
<dbReference type="GO" id="GO:0005886">
    <property type="term" value="C:plasma membrane"/>
    <property type="evidence" value="ECO:0007669"/>
    <property type="project" value="UniProtKB-SubCell"/>
</dbReference>
<dbReference type="SUPFAM" id="SSF58104">
    <property type="entry name" value="Methyl-accepting chemotaxis protein (MCP) signaling domain"/>
    <property type="match status" value="1"/>
</dbReference>
<dbReference type="eggNOG" id="COG0840">
    <property type="taxonomic scope" value="Bacteria"/>
</dbReference>
<keyword evidence="3 7" id="KW-0472">Membrane</keyword>
<keyword evidence="7" id="KW-1133">Transmembrane helix</keyword>
<dbReference type="PROSITE" id="PS50885">
    <property type="entry name" value="HAMP"/>
    <property type="match status" value="1"/>
</dbReference>
<comment type="similarity">
    <text evidence="5">Belongs to the methyl-accepting chemotaxis (MCP) protein family.</text>
</comment>
<feature type="domain" description="Methyl-accepting transducer" evidence="8">
    <location>
        <begin position="279"/>
        <end position="522"/>
    </location>
</feature>
<protein>
    <recommendedName>
        <fullName evidence="12">Chemotaxis protein</fullName>
    </recommendedName>
</protein>